<evidence type="ECO:0000313" key="6">
    <source>
        <dbReference type="Proteomes" id="UP000636505"/>
    </source>
</evidence>
<feature type="transmembrane region" description="Helical" evidence="3">
    <location>
        <begin position="67"/>
        <end position="88"/>
    </location>
</feature>
<evidence type="ECO:0000313" key="5">
    <source>
        <dbReference type="EMBL" id="MBE9076730.1"/>
    </source>
</evidence>
<gene>
    <name evidence="5" type="ORF">IQ241_05365</name>
</gene>
<sequence>MRRYCRLFEATLSSGNQDKACLCGMIGAELASLNHPAVEQVREFSQNSEERISTILMEGRQTGDFRFVGEVTALAALIFAALQGGLLLSRVRGGAQKLHREIEQLITLVKTEYFFARQTSR</sequence>
<dbReference type="Pfam" id="PF16925">
    <property type="entry name" value="TetR_C_13"/>
    <property type="match status" value="1"/>
</dbReference>
<proteinExistence type="predicted"/>
<evidence type="ECO:0000259" key="4">
    <source>
        <dbReference type="Pfam" id="PF16925"/>
    </source>
</evidence>
<evidence type="ECO:0000256" key="2">
    <source>
        <dbReference type="ARBA" id="ARBA00023163"/>
    </source>
</evidence>
<keyword evidence="3" id="KW-1133">Transmembrane helix</keyword>
<keyword evidence="6" id="KW-1185">Reference proteome</keyword>
<dbReference type="SUPFAM" id="SSF48498">
    <property type="entry name" value="Tetracyclin repressor-like, C-terminal domain"/>
    <property type="match status" value="1"/>
</dbReference>
<dbReference type="Proteomes" id="UP000636505">
    <property type="component" value="Unassembled WGS sequence"/>
</dbReference>
<organism evidence="5 6">
    <name type="scientific">Vasconcelosia minhoensis LEGE 07310</name>
    <dbReference type="NCBI Taxonomy" id="915328"/>
    <lineage>
        <taxon>Bacteria</taxon>
        <taxon>Bacillati</taxon>
        <taxon>Cyanobacteriota</taxon>
        <taxon>Cyanophyceae</taxon>
        <taxon>Nodosilineales</taxon>
        <taxon>Cymatolegaceae</taxon>
        <taxon>Vasconcelosia</taxon>
        <taxon>Vasconcelosia minhoensis</taxon>
    </lineage>
</organism>
<accession>A0A8J7DMI2</accession>
<dbReference type="AlphaFoldDB" id="A0A8J7DMI2"/>
<dbReference type="InterPro" id="IPR011075">
    <property type="entry name" value="TetR_C"/>
</dbReference>
<protein>
    <submittedName>
        <fullName evidence="5">TetR family transcriptional regulator C-terminal domain-containing protein</fullName>
    </submittedName>
</protein>
<keyword evidence="2" id="KW-0804">Transcription</keyword>
<keyword evidence="1" id="KW-0805">Transcription regulation</keyword>
<dbReference type="RefSeq" id="WP_193905414.1">
    <property type="nucleotide sequence ID" value="NZ_JADEXG010000008.1"/>
</dbReference>
<evidence type="ECO:0000256" key="1">
    <source>
        <dbReference type="ARBA" id="ARBA00023015"/>
    </source>
</evidence>
<dbReference type="EMBL" id="JADEXG010000008">
    <property type="protein sequence ID" value="MBE9076730.1"/>
    <property type="molecule type" value="Genomic_DNA"/>
</dbReference>
<keyword evidence="3" id="KW-0812">Transmembrane</keyword>
<reference evidence="5" key="1">
    <citation type="submission" date="2020-10" db="EMBL/GenBank/DDBJ databases">
        <authorList>
            <person name="Castelo-Branco R."/>
            <person name="Eusebio N."/>
            <person name="Adriana R."/>
            <person name="Vieira A."/>
            <person name="Brugerolle De Fraissinette N."/>
            <person name="Rezende De Castro R."/>
            <person name="Schneider M.P."/>
            <person name="Vasconcelos V."/>
            <person name="Leao P.N."/>
        </authorList>
    </citation>
    <scope>NUCLEOTIDE SEQUENCE</scope>
    <source>
        <strain evidence="5">LEGE 07310</strain>
    </source>
</reference>
<feature type="domain" description="Tetracyclin repressor-like C-terminal" evidence="4">
    <location>
        <begin position="2"/>
        <end position="103"/>
    </location>
</feature>
<evidence type="ECO:0000256" key="3">
    <source>
        <dbReference type="SAM" id="Phobius"/>
    </source>
</evidence>
<comment type="caution">
    <text evidence="5">The sequence shown here is derived from an EMBL/GenBank/DDBJ whole genome shotgun (WGS) entry which is preliminary data.</text>
</comment>
<dbReference type="Gene3D" id="1.10.357.10">
    <property type="entry name" value="Tetracycline Repressor, domain 2"/>
    <property type="match status" value="1"/>
</dbReference>
<keyword evidence="3" id="KW-0472">Membrane</keyword>
<name>A0A8J7DMI2_9CYAN</name>
<dbReference type="InterPro" id="IPR036271">
    <property type="entry name" value="Tet_transcr_reg_TetR-rel_C_sf"/>
</dbReference>